<keyword evidence="2" id="KW-1185">Reference proteome</keyword>
<gene>
    <name evidence="1" type="ORF">HNP82_003499</name>
</gene>
<name>A0A7W8HDE2_9FIRM</name>
<dbReference type="AlphaFoldDB" id="A0A7W8HDE2"/>
<comment type="caution">
    <text evidence="1">The sequence shown here is derived from an EMBL/GenBank/DDBJ whole genome shotgun (WGS) entry which is preliminary data.</text>
</comment>
<accession>A0A7W8HDE2</accession>
<dbReference type="Proteomes" id="UP000543642">
    <property type="component" value="Unassembled WGS sequence"/>
</dbReference>
<reference evidence="1 2" key="1">
    <citation type="submission" date="2020-08" db="EMBL/GenBank/DDBJ databases">
        <title>Genomic Encyclopedia of Type Strains, Phase IV (KMG-IV): sequencing the most valuable type-strain genomes for metagenomic binning, comparative biology and taxonomic classification.</title>
        <authorList>
            <person name="Goeker M."/>
        </authorList>
    </citation>
    <scope>NUCLEOTIDE SEQUENCE [LARGE SCALE GENOMIC DNA]</scope>
    <source>
        <strain evidence="1 2">DSM 106146</strain>
    </source>
</reference>
<evidence type="ECO:0000313" key="2">
    <source>
        <dbReference type="Proteomes" id="UP000543642"/>
    </source>
</evidence>
<proteinExistence type="predicted"/>
<evidence type="ECO:0000313" key="1">
    <source>
        <dbReference type="EMBL" id="MBB5266342.1"/>
    </source>
</evidence>
<protein>
    <submittedName>
        <fullName evidence="1">Uncharacterized protein</fullName>
    </submittedName>
</protein>
<organism evidence="1 2">
    <name type="scientific">Catenibacillus scindens</name>
    <dbReference type="NCBI Taxonomy" id="673271"/>
    <lineage>
        <taxon>Bacteria</taxon>
        <taxon>Bacillati</taxon>
        <taxon>Bacillota</taxon>
        <taxon>Clostridia</taxon>
        <taxon>Lachnospirales</taxon>
        <taxon>Lachnospiraceae</taxon>
        <taxon>Catenibacillus</taxon>
    </lineage>
</organism>
<dbReference type="EMBL" id="JACHFW010000028">
    <property type="protein sequence ID" value="MBB5266342.1"/>
    <property type="molecule type" value="Genomic_DNA"/>
</dbReference>
<sequence length="57" mass="6948">MTERDYAIKSFKEITLNAKRHRLWKAFHNRCYAKLIVMQSQFRIPFKTQESGTFYFA</sequence>